<dbReference type="GO" id="GO:0046872">
    <property type="term" value="F:metal ion binding"/>
    <property type="evidence" value="ECO:0007669"/>
    <property type="project" value="UniProtKB-KW"/>
</dbReference>
<dbReference type="InterPro" id="IPR013785">
    <property type="entry name" value="Aldolase_TIM"/>
</dbReference>
<dbReference type="SUPFAM" id="SSF102114">
    <property type="entry name" value="Radical SAM enzymes"/>
    <property type="match status" value="1"/>
</dbReference>
<evidence type="ECO:0000313" key="6">
    <source>
        <dbReference type="EMBL" id="DAD70119.1"/>
    </source>
</evidence>
<proteinExistence type="predicted"/>
<dbReference type="GO" id="GO:0051536">
    <property type="term" value="F:iron-sulfur cluster binding"/>
    <property type="evidence" value="ECO:0007669"/>
    <property type="project" value="UniProtKB-KW"/>
</dbReference>
<dbReference type="PROSITE" id="PS51918">
    <property type="entry name" value="RADICAL_SAM"/>
    <property type="match status" value="1"/>
</dbReference>
<keyword evidence="2" id="KW-0479">Metal-binding</keyword>
<accession>A0A8S5LJU6</accession>
<dbReference type="Pfam" id="PF04055">
    <property type="entry name" value="Radical_SAM"/>
    <property type="match status" value="1"/>
</dbReference>
<dbReference type="PANTHER" id="PTHR11228">
    <property type="entry name" value="RADICAL SAM DOMAIN PROTEIN"/>
    <property type="match status" value="1"/>
</dbReference>
<reference evidence="6" key="1">
    <citation type="journal article" date="2021" name="Proc. Natl. Acad. Sci. U.S.A.">
        <title>A Catalog of Tens of Thousands of Viruses from Human Metagenomes Reveals Hidden Associations with Chronic Diseases.</title>
        <authorList>
            <person name="Tisza M.J."/>
            <person name="Buck C.B."/>
        </authorList>
    </citation>
    <scope>NUCLEOTIDE SEQUENCE</scope>
    <source>
        <strain evidence="6">Ct3o911</strain>
    </source>
</reference>
<keyword evidence="4" id="KW-0411">Iron-sulfur</keyword>
<sequence length="298" mass="35112">MEYIERKDYNKVITIKLVIPGGCNCKCPFCYMKDYDAVMANDFQEFHKHYLKSLIDLIEKIGDKNPISLDITGNEPTLNLTQFITILRELDEADIKSKVQRVTLTTNGFNLMKVAPYLKGVVDYVNISVHDYDFDRRQRIMGANTFTREQYYSMTHTLKQLGITTSASAVIYKPVPDFKKWFDEFVSWCEDAGFIALRLRCDVFWPQKELFDDYMQLAMDDKEYTVLTHERTLDSHWCRLRKNDKFRVFFLHGVRDTSILTKGIEYVIDEDGIAYCDFYKRTKVSDYKYEIGKIYDAI</sequence>
<evidence type="ECO:0000256" key="3">
    <source>
        <dbReference type="ARBA" id="ARBA00023004"/>
    </source>
</evidence>
<dbReference type="GO" id="GO:0003824">
    <property type="term" value="F:catalytic activity"/>
    <property type="evidence" value="ECO:0007669"/>
    <property type="project" value="InterPro"/>
</dbReference>
<dbReference type="InterPro" id="IPR007197">
    <property type="entry name" value="rSAM"/>
</dbReference>
<keyword evidence="3" id="KW-0408">Iron</keyword>
<dbReference type="SFLD" id="SFLDG01067">
    <property type="entry name" value="SPASM/twitch_domain_containing"/>
    <property type="match status" value="1"/>
</dbReference>
<dbReference type="SFLD" id="SFLDS00029">
    <property type="entry name" value="Radical_SAM"/>
    <property type="match status" value="1"/>
</dbReference>
<dbReference type="InterPro" id="IPR058240">
    <property type="entry name" value="rSAM_sf"/>
</dbReference>
<organism evidence="6">
    <name type="scientific">Siphoviridae sp. ct3o911</name>
    <dbReference type="NCBI Taxonomy" id="2827560"/>
    <lineage>
        <taxon>Viruses</taxon>
        <taxon>Duplodnaviria</taxon>
        <taxon>Heunggongvirae</taxon>
        <taxon>Uroviricota</taxon>
        <taxon>Caudoviricetes</taxon>
    </lineage>
</organism>
<dbReference type="CDD" id="cd01335">
    <property type="entry name" value="Radical_SAM"/>
    <property type="match status" value="1"/>
</dbReference>
<evidence type="ECO:0000259" key="5">
    <source>
        <dbReference type="PROSITE" id="PS51918"/>
    </source>
</evidence>
<feature type="domain" description="Radical SAM core" evidence="5">
    <location>
        <begin position="7"/>
        <end position="239"/>
    </location>
</feature>
<evidence type="ECO:0000256" key="4">
    <source>
        <dbReference type="ARBA" id="ARBA00023014"/>
    </source>
</evidence>
<keyword evidence="1" id="KW-0949">S-adenosyl-L-methionine</keyword>
<evidence type="ECO:0000256" key="1">
    <source>
        <dbReference type="ARBA" id="ARBA00022691"/>
    </source>
</evidence>
<evidence type="ECO:0000256" key="2">
    <source>
        <dbReference type="ARBA" id="ARBA00022723"/>
    </source>
</evidence>
<protein>
    <submittedName>
        <fullName evidence="6">Radical S adenosyl methionine domain containing protein</fullName>
    </submittedName>
</protein>
<dbReference type="PANTHER" id="PTHR11228:SF35">
    <property type="entry name" value="MOLYBDENUM COFACTOR BIOSYNTHESIS PROTEIN A-RELATED"/>
    <property type="match status" value="1"/>
</dbReference>
<dbReference type="Gene3D" id="3.20.20.70">
    <property type="entry name" value="Aldolase class I"/>
    <property type="match status" value="1"/>
</dbReference>
<dbReference type="EMBL" id="BK015861">
    <property type="protein sequence ID" value="DAD70119.1"/>
    <property type="molecule type" value="Genomic_DNA"/>
</dbReference>
<dbReference type="InterPro" id="IPR050377">
    <property type="entry name" value="Radical_SAM_PqqE_MftC-like"/>
</dbReference>
<name>A0A8S5LJU6_9CAUD</name>